<sequence>MSRTDQDELIKIALITANREIANLGALPLAWNIEVYDEIFTRYHAVISAITAANPGVITADSVDPDLFSDHGFQTNDIVYLEGINGAEQAHKLNNRLFRAVRASSTTISLKSLNGNTAINTTDYPAYDSGGTIYHAGIVLPASTIEPSGASDDDVNYEWDIKRVYDVQFDLYSADPVSEESAKKFMQSGGRPKKWRYQQYAYGTFATPEHLLFWYNFTSQRYNVTVHIEKQYPDLADWSDSVYPPCPDKIHDYIWHRALSNLAMDSQKHRRKTKDAGDNTKVEVLNAQYWMMIAAQDELDILEYSNKLSGKTPYMSKAMEA</sequence>
<evidence type="ECO:0000313" key="1">
    <source>
        <dbReference type="EMBL" id="QJA62594.1"/>
    </source>
</evidence>
<dbReference type="Gene3D" id="2.40.30.180">
    <property type="entry name" value="Ubiquitin-activating enzyme E1, FCCH domain"/>
    <property type="match status" value="1"/>
</dbReference>
<evidence type="ECO:0000313" key="2">
    <source>
        <dbReference type="EMBL" id="QJA81307.1"/>
    </source>
</evidence>
<dbReference type="EMBL" id="MT142454">
    <property type="protein sequence ID" value="QJA81307.1"/>
    <property type="molecule type" value="Genomic_DNA"/>
</dbReference>
<proteinExistence type="predicted"/>
<dbReference type="AlphaFoldDB" id="A0A6M3IZ42"/>
<reference evidence="1" key="1">
    <citation type="submission" date="2020-03" db="EMBL/GenBank/DDBJ databases">
        <title>The deep terrestrial virosphere.</title>
        <authorList>
            <person name="Holmfeldt K."/>
            <person name="Nilsson E."/>
            <person name="Simone D."/>
            <person name="Lopez-Fernandez M."/>
            <person name="Wu X."/>
            <person name="de Brujin I."/>
            <person name="Lundin D."/>
            <person name="Andersson A."/>
            <person name="Bertilsson S."/>
            <person name="Dopson M."/>
        </authorList>
    </citation>
    <scope>NUCLEOTIDE SEQUENCE</scope>
    <source>
        <strain evidence="2">MM415A00556</strain>
        <strain evidence="1">MM415B00751</strain>
    </source>
</reference>
<dbReference type="EMBL" id="MT141475">
    <property type="protein sequence ID" value="QJA62594.1"/>
    <property type="molecule type" value="Genomic_DNA"/>
</dbReference>
<gene>
    <name evidence="2" type="ORF">MM415A00556_0027</name>
    <name evidence="1" type="ORF">MM415B00751_0030</name>
</gene>
<protein>
    <submittedName>
        <fullName evidence="1">Putative tail protein</fullName>
    </submittedName>
</protein>
<dbReference type="InterPro" id="IPR042302">
    <property type="entry name" value="E1_FCCH_sf"/>
</dbReference>
<organism evidence="1">
    <name type="scientific">viral metagenome</name>
    <dbReference type="NCBI Taxonomy" id="1070528"/>
    <lineage>
        <taxon>unclassified sequences</taxon>
        <taxon>metagenomes</taxon>
        <taxon>organismal metagenomes</taxon>
    </lineage>
</organism>
<name>A0A6M3IZ42_9ZZZZ</name>
<accession>A0A6M3IZ42</accession>